<feature type="signal peptide" evidence="3">
    <location>
        <begin position="1"/>
        <end position="18"/>
    </location>
</feature>
<evidence type="ECO:0008006" key="6">
    <source>
        <dbReference type="Google" id="ProtNLM"/>
    </source>
</evidence>
<keyword evidence="5" id="KW-1185">Reference proteome</keyword>
<name>A0AAG5D3G2_ANOAO</name>
<feature type="region of interest" description="Disordered" evidence="1">
    <location>
        <begin position="336"/>
        <end position="362"/>
    </location>
</feature>
<feature type="compositionally biased region" description="Polar residues" evidence="1">
    <location>
        <begin position="336"/>
        <end position="349"/>
    </location>
</feature>
<organism evidence="4 5">
    <name type="scientific">Anopheles atroparvus</name>
    <name type="common">European mosquito</name>
    <dbReference type="NCBI Taxonomy" id="41427"/>
    <lineage>
        <taxon>Eukaryota</taxon>
        <taxon>Metazoa</taxon>
        <taxon>Ecdysozoa</taxon>
        <taxon>Arthropoda</taxon>
        <taxon>Hexapoda</taxon>
        <taxon>Insecta</taxon>
        <taxon>Pterygota</taxon>
        <taxon>Neoptera</taxon>
        <taxon>Endopterygota</taxon>
        <taxon>Diptera</taxon>
        <taxon>Nematocera</taxon>
        <taxon>Culicoidea</taxon>
        <taxon>Culicidae</taxon>
        <taxon>Anophelinae</taxon>
        <taxon>Anopheles</taxon>
    </lineage>
</organism>
<keyword evidence="2" id="KW-0812">Transmembrane</keyword>
<sequence length="362" mass="39804">MVQYKLIVLVAAFCGVYGAGYDRQDFISTGICPTRRNVILDSFLSPHKEIVILSDLHRGIIYEQTWNSSSFKRYSECKFTLQTLHGAGLYLLVRKLQLRRDAKGNCIDLVTVKQDENKKTRFCYTPTDVPRSFSSESPMKITIKLDHYTPLPTVEDTLQIQLVVTPKYECVPGTKMMKCLPYVFDSCIDASFHRDGTINCPDCADEGGCQVDLEQVYVADKQSIALTAFVSLLFTMGLCGCCIWGLYKHRRCITSCGSNSGTRNNNNGGGAANNEAGRRRARAHHGRRTQSPGVLSVELPGSSNELRPSAPTLDEKDLPPSYDALFPIAAVASTASGPTTVSTATSPTIPLTEVGRELDPTK</sequence>
<evidence type="ECO:0000313" key="5">
    <source>
        <dbReference type="Proteomes" id="UP000075880"/>
    </source>
</evidence>
<dbReference type="Proteomes" id="UP000075880">
    <property type="component" value="Unassembled WGS sequence"/>
</dbReference>
<accession>A0AAG5D3G2</accession>
<feature type="region of interest" description="Disordered" evidence="1">
    <location>
        <begin position="263"/>
        <end position="317"/>
    </location>
</feature>
<evidence type="ECO:0000256" key="1">
    <source>
        <dbReference type="SAM" id="MobiDB-lite"/>
    </source>
</evidence>
<evidence type="ECO:0000313" key="4">
    <source>
        <dbReference type="EnsemblMetazoa" id="ENSAATROPP005807"/>
    </source>
</evidence>
<keyword evidence="2" id="KW-0472">Membrane</keyword>
<dbReference type="EnsemblMetazoa" id="ENSAATROPT006405">
    <property type="protein sequence ID" value="ENSAATROPP005807"/>
    <property type="gene ID" value="ENSAATROPG005193"/>
</dbReference>
<evidence type="ECO:0000256" key="3">
    <source>
        <dbReference type="SAM" id="SignalP"/>
    </source>
</evidence>
<protein>
    <recommendedName>
        <fullName evidence="6">Secreted mucin</fullName>
    </recommendedName>
</protein>
<feature type="transmembrane region" description="Helical" evidence="2">
    <location>
        <begin position="224"/>
        <end position="247"/>
    </location>
</feature>
<feature type="compositionally biased region" description="Basic residues" evidence="1">
    <location>
        <begin position="279"/>
        <end position="288"/>
    </location>
</feature>
<dbReference type="AlphaFoldDB" id="A0AAG5D3G2"/>
<keyword evidence="2" id="KW-1133">Transmembrane helix</keyword>
<keyword evidence="3" id="KW-0732">Signal</keyword>
<feature type="chain" id="PRO_5042558605" description="Secreted mucin" evidence="3">
    <location>
        <begin position="19"/>
        <end position="362"/>
    </location>
</feature>
<evidence type="ECO:0000256" key="2">
    <source>
        <dbReference type="SAM" id="Phobius"/>
    </source>
</evidence>
<proteinExistence type="predicted"/>
<reference evidence="4" key="1">
    <citation type="submission" date="2024-04" db="UniProtKB">
        <authorList>
            <consortium name="EnsemblMetazoa"/>
        </authorList>
    </citation>
    <scope>IDENTIFICATION</scope>
    <source>
        <strain evidence="4">EBRO</strain>
    </source>
</reference>